<comment type="caution">
    <text evidence="2">The sequence shown here is derived from an EMBL/GenBank/DDBJ whole genome shotgun (WGS) entry which is preliminary data.</text>
</comment>
<feature type="region of interest" description="Disordered" evidence="1">
    <location>
        <begin position="1"/>
        <end position="24"/>
    </location>
</feature>
<keyword evidence="3" id="KW-1185">Reference proteome</keyword>
<accession>A0A7J6B0B4</accession>
<evidence type="ECO:0000256" key="1">
    <source>
        <dbReference type="SAM" id="MobiDB-lite"/>
    </source>
</evidence>
<sequence>MTLQQIRPYTDAEEKAQVREPPDVGEVHCEADDRQQEVDFLGPGFSLLSRRMSLAGRRNEGGGGELNTVLLLHQDQLHLFGSRGARGIGGSDD</sequence>
<dbReference type="Proteomes" id="UP000593565">
    <property type="component" value="Unassembled WGS sequence"/>
</dbReference>
<dbReference type="EMBL" id="JAAGNN010000006">
    <property type="protein sequence ID" value="KAF4087651.1"/>
    <property type="molecule type" value="Genomic_DNA"/>
</dbReference>
<name>A0A7J6B0B4_AMEME</name>
<protein>
    <submittedName>
        <fullName evidence="2">Uncharacterized protein</fullName>
    </submittedName>
</protein>
<evidence type="ECO:0000313" key="2">
    <source>
        <dbReference type="EMBL" id="KAF4087651.1"/>
    </source>
</evidence>
<proteinExistence type="predicted"/>
<evidence type="ECO:0000313" key="3">
    <source>
        <dbReference type="Proteomes" id="UP000593565"/>
    </source>
</evidence>
<organism evidence="2 3">
    <name type="scientific">Ameiurus melas</name>
    <name type="common">Black bullhead</name>
    <name type="synonym">Silurus melas</name>
    <dbReference type="NCBI Taxonomy" id="219545"/>
    <lineage>
        <taxon>Eukaryota</taxon>
        <taxon>Metazoa</taxon>
        <taxon>Chordata</taxon>
        <taxon>Craniata</taxon>
        <taxon>Vertebrata</taxon>
        <taxon>Euteleostomi</taxon>
        <taxon>Actinopterygii</taxon>
        <taxon>Neopterygii</taxon>
        <taxon>Teleostei</taxon>
        <taxon>Ostariophysi</taxon>
        <taxon>Siluriformes</taxon>
        <taxon>Ictaluridae</taxon>
        <taxon>Ameiurus</taxon>
    </lineage>
</organism>
<reference evidence="2 3" key="1">
    <citation type="submission" date="2020-02" db="EMBL/GenBank/DDBJ databases">
        <title>A chromosome-scale genome assembly of the black bullhead catfish (Ameiurus melas).</title>
        <authorList>
            <person name="Wen M."/>
            <person name="Zham M."/>
            <person name="Cabau C."/>
            <person name="Klopp C."/>
            <person name="Donnadieu C."/>
            <person name="Roques C."/>
            <person name="Bouchez O."/>
            <person name="Lampietro C."/>
            <person name="Jouanno E."/>
            <person name="Herpin A."/>
            <person name="Louis A."/>
            <person name="Berthelot C."/>
            <person name="Parey E."/>
            <person name="Roest-Crollius H."/>
            <person name="Braasch I."/>
            <person name="Postlethwait J."/>
            <person name="Robinson-Rechavi M."/>
            <person name="Echchiki A."/>
            <person name="Begum T."/>
            <person name="Montfort J."/>
            <person name="Schartl M."/>
            <person name="Bobe J."/>
            <person name="Guiguen Y."/>
        </authorList>
    </citation>
    <scope>NUCLEOTIDE SEQUENCE [LARGE SCALE GENOMIC DNA]</scope>
    <source>
        <strain evidence="2">M_S1</strain>
        <tissue evidence="2">Blood</tissue>
    </source>
</reference>
<feature type="compositionally biased region" description="Basic and acidic residues" evidence="1">
    <location>
        <begin position="10"/>
        <end position="24"/>
    </location>
</feature>
<gene>
    <name evidence="2" type="ORF">AMELA_G00073040</name>
</gene>
<dbReference type="AlphaFoldDB" id="A0A7J6B0B4"/>